<dbReference type="EMBL" id="BBJU01000030">
    <property type="protein sequence ID" value="GAK73053.1"/>
    <property type="molecule type" value="Genomic_DNA"/>
</dbReference>
<sequence length="123" mass="13084">MLTTLSTEKVAGQAAKLLAAIANARRLVILDIISQQETSVGSLAEQVGLSQSALSQHLAKLRSAKLVNTRRDAQTIYYSCNSDIANRLLGTVHEILGLPLHSVIIGHSAPGTDIKRQIVSTTA</sequence>
<protein>
    <submittedName>
        <fullName evidence="5">Nodulation protein NolR</fullName>
    </submittedName>
</protein>
<dbReference type="Proteomes" id="UP000028701">
    <property type="component" value="Unassembled WGS sequence"/>
</dbReference>
<dbReference type="PROSITE" id="PS50987">
    <property type="entry name" value="HTH_ARSR_2"/>
    <property type="match status" value="1"/>
</dbReference>
<organism evidence="5 6">
    <name type="scientific">Agrobacterium rubi TR3 = NBRC 13261</name>
    <dbReference type="NCBI Taxonomy" id="1368415"/>
    <lineage>
        <taxon>Bacteria</taxon>
        <taxon>Pseudomonadati</taxon>
        <taxon>Pseudomonadota</taxon>
        <taxon>Alphaproteobacteria</taxon>
        <taxon>Hyphomicrobiales</taxon>
        <taxon>Rhizobiaceae</taxon>
        <taxon>Rhizobium/Agrobacterium group</taxon>
        <taxon>Agrobacterium</taxon>
    </lineage>
</organism>
<dbReference type="Gene3D" id="1.10.10.10">
    <property type="entry name" value="Winged helix-like DNA-binding domain superfamily/Winged helix DNA-binding domain"/>
    <property type="match status" value="1"/>
</dbReference>
<dbReference type="InterPro" id="IPR011991">
    <property type="entry name" value="ArsR-like_HTH"/>
</dbReference>
<reference evidence="5 6" key="1">
    <citation type="submission" date="2014-08" db="EMBL/GenBank/DDBJ databases">
        <title>Whole genome shotgun sequence of Rhizobium rubi NBRC 13261.</title>
        <authorList>
            <person name="Katano-Makiyama Y."/>
            <person name="Hosoyama A."/>
            <person name="Hashimoto M."/>
            <person name="Hosoyama Y."/>
            <person name="Noguchi M."/>
            <person name="Tsuchikane K."/>
            <person name="Uohara A."/>
            <person name="Ohji S."/>
            <person name="Ichikawa N."/>
            <person name="Kimura A."/>
            <person name="Yamazoe A."/>
            <person name="Fujita N."/>
        </authorList>
    </citation>
    <scope>NUCLEOTIDE SEQUENCE [LARGE SCALE GENOMIC DNA]</scope>
    <source>
        <strain evidence="5 6">NBRC 13261</strain>
    </source>
</reference>
<name>A0A081D2A7_9HYPH</name>
<dbReference type="PANTHER" id="PTHR43132:SF2">
    <property type="entry name" value="ARSENICAL RESISTANCE OPERON REPRESSOR ARSR-RELATED"/>
    <property type="match status" value="1"/>
</dbReference>
<evidence type="ECO:0000256" key="1">
    <source>
        <dbReference type="ARBA" id="ARBA00023015"/>
    </source>
</evidence>
<keyword evidence="3" id="KW-0804">Transcription</keyword>
<feature type="domain" description="HTH arsR-type" evidence="4">
    <location>
        <begin position="6"/>
        <end position="100"/>
    </location>
</feature>
<dbReference type="RefSeq" id="WP_065700429.1">
    <property type="nucleotide sequence ID" value="NZ_BBJU01000030.1"/>
</dbReference>
<dbReference type="SUPFAM" id="SSF46785">
    <property type="entry name" value="Winged helix' DNA-binding domain"/>
    <property type="match status" value="1"/>
</dbReference>
<dbReference type="GO" id="GO:0003700">
    <property type="term" value="F:DNA-binding transcription factor activity"/>
    <property type="evidence" value="ECO:0007669"/>
    <property type="project" value="InterPro"/>
</dbReference>
<dbReference type="CDD" id="cd00090">
    <property type="entry name" value="HTH_ARSR"/>
    <property type="match status" value="1"/>
</dbReference>
<dbReference type="OrthoDB" id="8410439at2"/>
<evidence type="ECO:0000256" key="3">
    <source>
        <dbReference type="ARBA" id="ARBA00023163"/>
    </source>
</evidence>
<evidence type="ECO:0000256" key="2">
    <source>
        <dbReference type="ARBA" id="ARBA00023125"/>
    </source>
</evidence>
<dbReference type="AlphaFoldDB" id="A0A081D2A7"/>
<dbReference type="NCBIfam" id="NF033788">
    <property type="entry name" value="HTH_metalloreg"/>
    <property type="match status" value="1"/>
</dbReference>
<dbReference type="PRINTS" id="PR00778">
    <property type="entry name" value="HTHARSR"/>
</dbReference>
<comment type="caution">
    <text evidence="5">The sequence shown here is derived from an EMBL/GenBank/DDBJ whole genome shotgun (WGS) entry which is preliminary data.</text>
</comment>
<keyword evidence="2" id="KW-0238">DNA-binding</keyword>
<dbReference type="PANTHER" id="PTHR43132">
    <property type="entry name" value="ARSENICAL RESISTANCE OPERON REPRESSOR ARSR-RELATED"/>
    <property type="match status" value="1"/>
</dbReference>
<dbReference type="InterPro" id="IPR001845">
    <property type="entry name" value="HTH_ArsR_DNA-bd_dom"/>
</dbReference>
<accession>A0A081D2A7</accession>
<proteinExistence type="predicted"/>
<evidence type="ECO:0000259" key="4">
    <source>
        <dbReference type="PROSITE" id="PS50987"/>
    </source>
</evidence>
<dbReference type="InterPro" id="IPR051011">
    <property type="entry name" value="Metal_resp_trans_reg"/>
</dbReference>
<dbReference type="InterPro" id="IPR036388">
    <property type="entry name" value="WH-like_DNA-bd_sf"/>
</dbReference>
<dbReference type="SMART" id="SM00418">
    <property type="entry name" value="HTH_ARSR"/>
    <property type="match status" value="1"/>
</dbReference>
<dbReference type="eggNOG" id="COG0640">
    <property type="taxonomic scope" value="Bacteria"/>
</dbReference>
<keyword evidence="1" id="KW-0805">Transcription regulation</keyword>
<evidence type="ECO:0000313" key="5">
    <source>
        <dbReference type="EMBL" id="GAK73053.1"/>
    </source>
</evidence>
<gene>
    <name evidence="5" type="primary">nolR</name>
    <name evidence="5" type="ORF">RRU01S_30_00510</name>
</gene>
<dbReference type="InterPro" id="IPR036390">
    <property type="entry name" value="WH_DNA-bd_sf"/>
</dbReference>
<evidence type="ECO:0000313" key="6">
    <source>
        <dbReference type="Proteomes" id="UP000028701"/>
    </source>
</evidence>
<dbReference type="GO" id="GO:0003677">
    <property type="term" value="F:DNA binding"/>
    <property type="evidence" value="ECO:0007669"/>
    <property type="project" value="UniProtKB-KW"/>
</dbReference>
<dbReference type="Pfam" id="PF01022">
    <property type="entry name" value="HTH_5"/>
    <property type="match status" value="1"/>
</dbReference>